<proteinExistence type="predicted"/>
<name>U6FQR9_ECHGR</name>
<dbReference type="AlphaFoldDB" id="U6FQR9"/>
<reference evidence="1 2" key="1">
    <citation type="journal article" date="2013" name="Nature">
        <title>The genomes of four tapeworm species reveal adaptations to parasitism.</title>
        <authorList>
            <person name="Tsai I.J."/>
            <person name="Zarowiecki M."/>
            <person name="Holroyd N."/>
            <person name="Garciarrubio A."/>
            <person name="Sanchez-Flores A."/>
            <person name="Brooks K.L."/>
            <person name="Tracey A."/>
            <person name="Bobes R.J."/>
            <person name="Fragoso G."/>
            <person name="Sciutto E."/>
            <person name="Aslett M."/>
            <person name="Beasley H."/>
            <person name="Bennett H.M."/>
            <person name="Cai J."/>
            <person name="Camicia F."/>
            <person name="Clark R."/>
            <person name="Cucher M."/>
            <person name="De Silva N."/>
            <person name="Day T.A."/>
            <person name="Deplazes P."/>
            <person name="Estrada K."/>
            <person name="Fernandez C."/>
            <person name="Holland P.W."/>
            <person name="Hou J."/>
            <person name="Hu S."/>
            <person name="Huckvale T."/>
            <person name="Hung S.S."/>
            <person name="Kamenetzky L."/>
            <person name="Keane J.A."/>
            <person name="Kiss F."/>
            <person name="Koziol U."/>
            <person name="Lambert O."/>
            <person name="Liu K."/>
            <person name="Luo X."/>
            <person name="Luo Y."/>
            <person name="Macchiaroli N."/>
            <person name="Nichol S."/>
            <person name="Paps J."/>
            <person name="Parkinson J."/>
            <person name="Pouchkina-Stantcheva N."/>
            <person name="Riddiford N."/>
            <person name="Rosenzvit M."/>
            <person name="Salinas G."/>
            <person name="Wasmuth J.D."/>
            <person name="Zamanian M."/>
            <person name="Zheng Y."/>
            <person name="Cai X."/>
            <person name="Soberon X."/>
            <person name="Olson P.D."/>
            <person name="Laclette J.P."/>
            <person name="Brehm K."/>
            <person name="Berriman M."/>
            <person name="Garciarrubio A."/>
            <person name="Bobes R.J."/>
            <person name="Fragoso G."/>
            <person name="Sanchez-Flores A."/>
            <person name="Estrada K."/>
            <person name="Cevallos M.A."/>
            <person name="Morett E."/>
            <person name="Gonzalez V."/>
            <person name="Portillo T."/>
            <person name="Ochoa-Leyva A."/>
            <person name="Jose M.V."/>
            <person name="Sciutto E."/>
            <person name="Landa A."/>
            <person name="Jimenez L."/>
            <person name="Valdes V."/>
            <person name="Carrero J.C."/>
            <person name="Larralde C."/>
            <person name="Morales-Montor J."/>
            <person name="Limon-Lason J."/>
            <person name="Soberon X."/>
            <person name="Laclette J.P."/>
        </authorList>
    </citation>
    <scope>NUCLEOTIDE SEQUENCE [LARGE SCALE GENOMIC DNA]</scope>
</reference>
<reference evidence="3" key="2">
    <citation type="submission" date="2020-10" db="UniProtKB">
        <authorList>
            <consortium name="WormBaseParasite"/>
        </authorList>
    </citation>
    <scope>IDENTIFICATION</scope>
</reference>
<evidence type="ECO:0000313" key="1">
    <source>
        <dbReference type="EMBL" id="CDI70205.1"/>
    </source>
</evidence>
<dbReference type="WBParaSite" id="EgrG_000408100">
    <property type="protein sequence ID" value="EgrG_000408100"/>
    <property type="gene ID" value="EgrG_000408100"/>
</dbReference>
<gene>
    <name evidence="1" type="ORF">EgrG_000408100</name>
</gene>
<accession>U6FQR9</accession>
<dbReference type="EMBL" id="CBLN010004134">
    <property type="protein sequence ID" value="CDI70205.1"/>
    <property type="molecule type" value="Genomic_DNA"/>
</dbReference>
<evidence type="ECO:0000313" key="2">
    <source>
        <dbReference type="Proteomes" id="UP000492820"/>
    </source>
</evidence>
<sequence>MQIRRYLAATPLIPLGCPGGSAVSSSMWLDSGEGDRYWPSRVFIPGRRAIVLKATKGILMSM</sequence>
<evidence type="ECO:0000313" key="3">
    <source>
        <dbReference type="WBParaSite" id="EgrG_000408100"/>
    </source>
</evidence>
<protein>
    <submittedName>
        <fullName evidence="1 3">Uncharacterized protein</fullName>
    </submittedName>
</protein>
<organism evidence="1">
    <name type="scientific">Echinococcus granulosus</name>
    <name type="common">Hydatid tapeworm</name>
    <dbReference type="NCBI Taxonomy" id="6210"/>
    <lineage>
        <taxon>Eukaryota</taxon>
        <taxon>Metazoa</taxon>
        <taxon>Spiralia</taxon>
        <taxon>Lophotrochozoa</taxon>
        <taxon>Platyhelminthes</taxon>
        <taxon>Cestoda</taxon>
        <taxon>Eucestoda</taxon>
        <taxon>Cyclophyllidea</taxon>
        <taxon>Taeniidae</taxon>
        <taxon>Echinococcus</taxon>
        <taxon>Echinococcus granulosus group</taxon>
    </lineage>
</organism>
<dbReference type="Proteomes" id="UP000492820">
    <property type="component" value="Unassembled WGS sequence"/>
</dbReference>